<sequence>MMTPQKPLGSGFGAATTADEVIAGIDIAGKTAIVTGGYSGLGRETARVLRAAGARVIVPARDLRRASEALAGIDVEIAPMDLLDPPSIDAFAAAFLESTPALHMLINSAAIMAVPELTRDARGYESQFATNHLGHLQLTMRLLPALRKAEGARVVSVSSIGHRYSPVVFDDPHFESRAYTPWAAYGQAKTANILFAVALDQREKEHGIRAFSLHPGAIVETGLGKYIAREQLIAAGVLDEQGKPVRDPARQLKTVGQGAATQVWCATSPQLNGMGGVYCENVDIAAVMMQEPEKMDMSDAMRLTGVLPYAVDSGFADDLWALSERLLSV</sequence>
<keyword evidence="2" id="KW-0560">Oxidoreductase</keyword>
<comment type="similarity">
    <text evidence="1">Belongs to the short-chain dehydrogenases/reductases (SDR) family.</text>
</comment>
<dbReference type="Pfam" id="PF00106">
    <property type="entry name" value="adh_short"/>
    <property type="match status" value="1"/>
</dbReference>
<dbReference type="Proteomes" id="UP000196218">
    <property type="component" value="Unassembled WGS sequence"/>
</dbReference>
<dbReference type="SUPFAM" id="SSF51735">
    <property type="entry name" value="NAD(P)-binding Rossmann-fold domains"/>
    <property type="match status" value="1"/>
</dbReference>
<protein>
    <submittedName>
        <fullName evidence="3">Short-chain dehydrogenase/reductase SDR</fullName>
    </submittedName>
</protein>
<reference evidence="3 4" key="1">
    <citation type="submission" date="2016-04" db="EMBL/GenBank/DDBJ databases">
        <authorList>
            <person name="Peeters C."/>
        </authorList>
    </citation>
    <scope>NUCLEOTIDE SEQUENCE [LARGE SCALE GENOMIC DNA]</scope>
    <source>
        <strain evidence="3">LMG 29311</strain>
    </source>
</reference>
<dbReference type="PANTHER" id="PTHR24320">
    <property type="entry name" value="RETINOL DEHYDROGENASE"/>
    <property type="match status" value="1"/>
</dbReference>
<evidence type="ECO:0000256" key="2">
    <source>
        <dbReference type="ARBA" id="ARBA00023002"/>
    </source>
</evidence>
<evidence type="ECO:0000313" key="4">
    <source>
        <dbReference type="Proteomes" id="UP000196218"/>
    </source>
</evidence>
<comment type="caution">
    <text evidence="3">The sequence shown here is derived from an EMBL/GenBank/DDBJ whole genome shotgun (WGS) entry which is preliminary data.</text>
</comment>
<dbReference type="GO" id="GO:0016491">
    <property type="term" value="F:oxidoreductase activity"/>
    <property type="evidence" value="ECO:0007669"/>
    <property type="project" value="UniProtKB-KW"/>
</dbReference>
<dbReference type="AlphaFoldDB" id="A0ABD7L6V9"/>
<name>A0ABD7L6V9_9BURK</name>
<dbReference type="Gene3D" id="3.40.50.720">
    <property type="entry name" value="NAD(P)-binding Rossmann-like Domain"/>
    <property type="match status" value="1"/>
</dbReference>
<dbReference type="InterPro" id="IPR002347">
    <property type="entry name" value="SDR_fam"/>
</dbReference>
<proteinExistence type="inferred from homology"/>
<evidence type="ECO:0000256" key="1">
    <source>
        <dbReference type="ARBA" id="ARBA00006484"/>
    </source>
</evidence>
<gene>
    <name evidence="3" type="ORF">UA18_03578</name>
</gene>
<accession>A0ABD7L6V9</accession>
<organism evidence="3 4">
    <name type="scientific">Burkholderia multivorans</name>
    <dbReference type="NCBI Taxonomy" id="87883"/>
    <lineage>
        <taxon>Bacteria</taxon>
        <taxon>Pseudomonadati</taxon>
        <taxon>Pseudomonadota</taxon>
        <taxon>Betaproteobacteria</taxon>
        <taxon>Burkholderiales</taxon>
        <taxon>Burkholderiaceae</taxon>
        <taxon>Burkholderia</taxon>
        <taxon>Burkholderia cepacia complex</taxon>
    </lineage>
</organism>
<dbReference type="RefSeq" id="WP_088926374.1">
    <property type="nucleotide sequence ID" value="NZ_CADFGW010000001.1"/>
</dbReference>
<evidence type="ECO:0000313" key="3">
    <source>
        <dbReference type="EMBL" id="SAJ97414.1"/>
    </source>
</evidence>
<dbReference type="EMBL" id="FKJW01000005">
    <property type="protein sequence ID" value="SAJ97414.1"/>
    <property type="molecule type" value="Genomic_DNA"/>
</dbReference>
<dbReference type="InterPro" id="IPR036291">
    <property type="entry name" value="NAD(P)-bd_dom_sf"/>
</dbReference>
<dbReference type="PANTHER" id="PTHR24320:SF272">
    <property type="entry name" value="NAD(P)-BINDING ROSSMANN-FOLD SUPERFAMILY PROTEIN"/>
    <property type="match status" value="1"/>
</dbReference>
<dbReference type="PRINTS" id="PR00081">
    <property type="entry name" value="GDHRDH"/>
</dbReference>